<dbReference type="PROSITE" id="PS51712">
    <property type="entry name" value="G_ENGA"/>
    <property type="match status" value="2"/>
</dbReference>
<feature type="binding site" evidence="8">
    <location>
        <begin position="137"/>
        <end position="141"/>
    </location>
    <ligand>
        <name>GTP</name>
        <dbReference type="ChEBI" id="CHEBI:37565"/>
        <label>1</label>
    </ligand>
</feature>
<dbReference type="NCBIfam" id="TIGR00231">
    <property type="entry name" value="small_GTP"/>
    <property type="match status" value="2"/>
</dbReference>
<feature type="binding site" evidence="8">
    <location>
        <begin position="312"/>
        <end position="316"/>
    </location>
    <ligand>
        <name>GTP</name>
        <dbReference type="ChEBI" id="CHEBI:37565"/>
        <label>2</label>
    </ligand>
</feature>
<evidence type="ECO:0000256" key="11">
    <source>
        <dbReference type="SAM" id="MobiDB-lite"/>
    </source>
</evidence>
<evidence type="ECO:0000256" key="4">
    <source>
        <dbReference type="ARBA" id="ARBA00022737"/>
    </source>
</evidence>
<protein>
    <recommendedName>
        <fullName evidence="2 8">GTPase Der</fullName>
    </recommendedName>
    <alternativeName>
        <fullName evidence="7 8">GTP-binding protein EngA</fullName>
    </alternativeName>
</protein>
<dbReference type="InterPro" id="IPR031166">
    <property type="entry name" value="G_ENGA"/>
</dbReference>
<feature type="compositionally biased region" description="Acidic residues" evidence="11">
    <location>
        <begin position="28"/>
        <end position="42"/>
    </location>
</feature>
<dbReference type="Gene3D" id="3.40.50.300">
    <property type="entry name" value="P-loop containing nucleotide triphosphate hydrolases"/>
    <property type="match status" value="2"/>
</dbReference>
<dbReference type="Pfam" id="PF01926">
    <property type="entry name" value="MMR_HSR1"/>
    <property type="match status" value="2"/>
</dbReference>
<dbReference type="Gene3D" id="3.30.300.20">
    <property type="match status" value="1"/>
</dbReference>
<comment type="caution">
    <text evidence="13">The sequence shown here is derived from an EMBL/GenBank/DDBJ whole genome shotgun (WGS) entry which is preliminary data.</text>
</comment>
<evidence type="ECO:0000256" key="9">
    <source>
        <dbReference type="PROSITE-ProRule" id="PRU01049"/>
    </source>
</evidence>
<feature type="binding site" evidence="8">
    <location>
        <begin position="377"/>
        <end position="380"/>
    </location>
    <ligand>
        <name>GTP</name>
        <dbReference type="ChEBI" id="CHEBI:37565"/>
        <label>2</label>
    </ligand>
</feature>
<dbReference type="NCBIfam" id="NF002828">
    <property type="entry name" value="PRK03003.1"/>
    <property type="match status" value="1"/>
</dbReference>
<keyword evidence="4 10" id="KW-0677">Repeat</keyword>
<proteinExistence type="inferred from homology"/>
<dbReference type="InterPro" id="IPR005225">
    <property type="entry name" value="Small_GTP-bd"/>
</dbReference>
<evidence type="ECO:0000256" key="7">
    <source>
        <dbReference type="ARBA" id="ARBA00032345"/>
    </source>
</evidence>
<sequence length="519" mass="55523">MSGGTGEHGVSAEEPTGAATGGVQEGDGIPDEGPEVSLEGLDEEGRERALRVGLEEYALSEEDLALLAGTGGGDGGEGAAAPLPVLAVVGRPNVGKSTLVNRILGRREAVVEDVPGVTRDRVFYQASWSGRDFTLVDTGGWERNVSGLDLRVAEQAEVAVELADAVVFVVDATVGATATDEAVVRLLRRSGRPVVLAANKVDDARGEADAAALWSLGLGEPIPVSALHGRGTGDMLDAAIAVLPEVSAVGGPVLGGGPRRVALLGRPNVGKSSMLNQLAGSERVVVDPTAGTTRDPVDELVELGGRQWRFVDTAGIRRRVHQTRGADFYASLRTQAALEKAEVAVVLLDASQPLTEQDVRIVSMVQEAGRALVLAYNKWDLTDEERRHYLEREIERDLVQTPWALRVNVSAVTGRHVEKLVPALDTALESWDTRVPTGKLNAFLGELVAAHPHPVRGGRQPRILFGTQASTRPPRFVVFATGFLEAGYRRFIERRLRETFGFAGSPIEVSVRVREKRKR</sequence>
<dbReference type="Pfam" id="PF14714">
    <property type="entry name" value="KH_dom-like"/>
    <property type="match status" value="1"/>
</dbReference>
<comment type="function">
    <text evidence="8 10">GTPase that plays an essential role in the late steps of ribosome biogenesis.</text>
</comment>
<dbReference type="InterPro" id="IPR032859">
    <property type="entry name" value="KH_dom-like"/>
</dbReference>
<feature type="domain" description="EngA-type G" evidence="12">
    <location>
        <begin position="259"/>
        <end position="432"/>
    </location>
</feature>
<dbReference type="SUPFAM" id="SSF52540">
    <property type="entry name" value="P-loop containing nucleoside triphosphate hydrolases"/>
    <property type="match status" value="2"/>
</dbReference>
<dbReference type="NCBIfam" id="TIGR03594">
    <property type="entry name" value="GTPase_EngA"/>
    <property type="match status" value="1"/>
</dbReference>
<evidence type="ECO:0000256" key="5">
    <source>
        <dbReference type="ARBA" id="ARBA00022741"/>
    </source>
</evidence>
<feature type="region of interest" description="Disordered" evidence="11">
    <location>
        <begin position="1"/>
        <end position="42"/>
    </location>
</feature>
<keyword evidence="6 8" id="KW-0342">GTP-binding</keyword>
<dbReference type="CDD" id="cd01894">
    <property type="entry name" value="EngA1"/>
    <property type="match status" value="1"/>
</dbReference>
<comment type="similarity">
    <text evidence="1 8 9 10">Belongs to the TRAFAC class TrmE-Era-EngA-EngB-Septin-like GTPase superfamily. EngA (Der) GTPase family.</text>
</comment>
<reference evidence="14" key="1">
    <citation type="journal article" date="2019" name="Int. J. Syst. Evol. Microbiol.">
        <title>The Global Catalogue of Microorganisms (GCM) 10K type strain sequencing project: providing services to taxonomists for standard genome sequencing and annotation.</title>
        <authorList>
            <consortium name="The Broad Institute Genomics Platform"/>
            <consortium name="The Broad Institute Genome Sequencing Center for Infectious Disease"/>
            <person name="Wu L."/>
            <person name="Ma J."/>
        </authorList>
    </citation>
    <scope>NUCLEOTIDE SEQUENCE [LARGE SCALE GENOMIC DNA]</scope>
    <source>
        <strain evidence="14">JCM 18126</strain>
    </source>
</reference>
<feature type="domain" description="EngA-type G" evidence="12">
    <location>
        <begin position="84"/>
        <end position="247"/>
    </location>
</feature>
<dbReference type="InterPro" id="IPR006073">
    <property type="entry name" value="GTP-bd"/>
</dbReference>
<keyword evidence="5 8" id="KW-0547">Nucleotide-binding</keyword>
<evidence type="ECO:0000259" key="12">
    <source>
        <dbReference type="PROSITE" id="PS51712"/>
    </source>
</evidence>
<dbReference type="PRINTS" id="PR00326">
    <property type="entry name" value="GTP1OBG"/>
</dbReference>
<dbReference type="CDD" id="cd01895">
    <property type="entry name" value="EngA2"/>
    <property type="match status" value="1"/>
</dbReference>
<dbReference type="PANTHER" id="PTHR43834:SF6">
    <property type="entry name" value="GTPASE DER"/>
    <property type="match status" value="1"/>
</dbReference>
<dbReference type="InterPro" id="IPR016484">
    <property type="entry name" value="GTPase_Der"/>
</dbReference>
<dbReference type="InterPro" id="IPR015946">
    <property type="entry name" value="KH_dom-like_a/b"/>
</dbReference>
<evidence type="ECO:0000256" key="2">
    <source>
        <dbReference type="ARBA" id="ARBA00020953"/>
    </source>
</evidence>
<evidence type="ECO:0000313" key="13">
    <source>
        <dbReference type="EMBL" id="GAA4963389.1"/>
    </source>
</evidence>
<accession>A0ABP9H7V0</accession>
<evidence type="ECO:0000256" key="3">
    <source>
        <dbReference type="ARBA" id="ARBA00022517"/>
    </source>
</evidence>
<dbReference type="SMART" id="SM00382">
    <property type="entry name" value="AAA"/>
    <property type="match status" value="2"/>
</dbReference>
<evidence type="ECO:0000256" key="6">
    <source>
        <dbReference type="ARBA" id="ARBA00023134"/>
    </source>
</evidence>
<feature type="binding site" evidence="8">
    <location>
        <begin position="90"/>
        <end position="97"/>
    </location>
    <ligand>
        <name>GTP</name>
        <dbReference type="ChEBI" id="CHEBI:37565"/>
        <label>1</label>
    </ligand>
</feature>
<evidence type="ECO:0000313" key="14">
    <source>
        <dbReference type="Proteomes" id="UP001501195"/>
    </source>
</evidence>
<dbReference type="HAMAP" id="MF_00195">
    <property type="entry name" value="GTPase_Der"/>
    <property type="match status" value="1"/>
</dbReference>
<dbReference type="PIRSF" id="PIRSF006485">
    <property type="entry name" value="GTP-binding_EngA"/>
    <property type="match status" value="1"/>
</dbReference>
<name>A0ABP9H7V0_9ACTN</name>
<evidence type="ECO:0000256" key="10">
    <source>
        <dbReference type="RuleBase" id="RU004481"/>
    </source>
</evidence>
<organism evidence="13 14">
    <name type="scientific">Kineococcus glutinatus</name>
    <dbReference type="NCBI Taxonomy" id="1070872"/>
    <lineage>
        <taxon>Bacteria</taxon>
        <taxon>Bacillati</taxon>
        <taxon>Actinomycetota</taxon>
        <taxon>Actinomycetes</taxon>
        <taxon>Kineosporiales</taxon>
        <taxon>Kineosporiaceae</taxon>
        <taxon>Kineococcus</taxon>
    </lineage>
</organism>
<keyword evidence="3 8" id="KW-0690">Ribosome biogenesis</keyword>
<feature type="binding site" evidence="8">
    <location>
        <begin position="265"/>
        <end position="272"/>
    </location>
    <ligand>
        <name>GTP</name>
        <dbReference type="ChEBI" id="CHEBI:37565"/>
        <label>2</label>
    </ligand>
</feature>
<dbReference type="InterPro" id="IPR003593">
    <property type="entry name" value="AAA+_ATPase"/>
</dbReference>
<dbReference type="InterPro" id="IPR027417">
    <property type="entry name" value="P-loop_NTPase"/>
</dbReference>
<dbReference type="PANTHER" id="PTHR43834">
    <property type="entry name" value="GTPASE DER"/>
    <property type="match status" value="1"/>
</dbReference>
<evidence type="ECO:0000256" key="1">
    <source>
        <dbReference type="ARBA" id="ARBA00008279"/>
    </source>
</evidence>
<dbReference type="EMBL" id="BAABIL010000036">
    <property type="protein sequence ID" value="GAA4963389.1"/>
    <property type="molecule type" value="Genomic_DNA"/>
</dbReference>
<comment type="subunit">
    <text evidence="8">Associates with the 50S ribosomal subunit.</text>
</comment>
<evidence type="ECO:0000256" key="8">
    <source>
        <dbReference type="HAMAP-Rule" id="MF_00195"/>
    </source>
</evidence>
<keyword evidence="14" id="KW-1185">Reference proteome</keyword>
<feature type="binding site" evidence="8">
    <location>
        <begin position="199"/>
        <end position="202"/>
    </location>
    <ligand>
        <name>GTP</name>
        <dbReference type="ChEBI" id="CHEBI:37565"/>
        <label>1</label>
    </ligand>
</feature>
<dbReference type="Proteomes" id="UP001501195">
    <property type="component" value="Unassembled WGS sequence"/>
</dbReference>
<gene>
    <name evidence="8 13" type="primary">der</name>
    <name evidence="13" type="ORF">GCM10023225_03360</name>
</gene>